<feature type="region of interest" description="Disordered" evidence="1">
    <location>
        <begin position="174"/>
        <end position="196"/>
    </location>
</feature>
<dbReference type="EMBL" id="JAADJG010000447">
    <property type="protein sequence ID" value="KAF4446633.1"/>
    <property type="molecule type" value="Genomic_DNA"/>
</dbReference>
<sequence length="358" mass="40925">MDGQSTTNSPPTAEQKGKMAAKEPRGINTNSRKQEDKYTRPPRISFGLELEFLVATHPRGVKSDDDIPDLAPVTDHMSGTDAASEPVLSTLHCPTRSFAHWSKSIRRCDGIDLTNGETAETALYEACMVDIDYIPRYLGRTRKLGEAPVASKAKLRQHFRQAKLHDDSTYWEPEFESDDSDYECDGSKPFQRPRRTKGTRRYTYNWKGQLRGELGVKNRTFHGTVESRLAGGSLDAESIVIWIKIQCCMLEWARDADPSQLMRILGNLSRHDLSKGCTYDVLDFLKNLGMYTEIKHCQERLLRAEEAWFECMMLKLGGEWLDDGETRPYIDWTDLTNRGYDRKKEVNGLYGTEQGIHW</sequence>
<feature type="compositionally biased region" description="Acidic residues" evidence="1">
    <location>
        <begin position="174"/>
        <end position="184"/>
    </location>
</feature>
<dbReference type="Proteomes" id="UP000605986">
    <property type="component" value="Unassembled WGS sequence"/>
</dbReference>
<accession>A0A8H4KBV0</accession>
<evidence type="ECO:0000313" key="2">
    <source>
        <dbReference type="EMBL" id="KAF4446633.1"/>
    </source>
</evidence>
<dbReference type="OrthoDB" id="4768338at2759"/>
<feature type="region of interest" description="Disordered" evidence="1">
    <location>
        <begin position="1"/>
        <end position="41"/>
    </location>
</feature>
<dbReference type="AlphaFoldDB" id="A0A8H4KBV0"/>
<name>A0A8H4KBV0_9HYPO</name>
<reference evidence="2" key="1">
    <citation type="submission" date="2020-01" db="EMBL/GenBank/DDBJ databases">
        <title>Identification and distribution of gene clusters putatively required for synthesis of sphingolipid metabolism inhibitors in phylogenetically diverse species of the filamentous fungus Fusarium.</title>
        <authorList>
            <person name="Kim H.-S."/>
            <person name="Busman M."/>
            <person name="Brown D.W."/>
            <person name="Divon H."/>
            <person name="Uhlig S."/>
            <person name="Proctor R.H."/>
        </authorList>
    </citation>
    <scope>NUCLEOTIDE SEQUENCE</scope>
    <source>
        <strain evidence="2">NRRL 53441</strain>
    </source>
</reference>
<evidence type="ECO:0000313" key="3">
    <source>
        <dbReference type="Proteomes" id="UP000605986"/>
    </source>
</evidence>
<evidence type="ECO:0000256" key="1">
    <source>
        <dbReference type="SAM" id="MobiDB-lite"/>
    </source>
</evidence>
<proteinExistence type="predicted"/>
<comment type="caution">
    <text evidence="2">The sequence shown here is derived from an EMBL/GenBank/DDBJ whole genome shotgun (WGS) entry which is preliminary data.</text>
</comment>
<feature type="compositionally biased region" description="Polar residues" evidence="1">
    <location>
        <begin position="1"/>
        <end position="12"/>
    </location>
</feature>
<gene>
    <name evidence="2" type="ORF">F53441_9764</name>
</gene>
<organism evidence="2 3">
    <name type="scientific">Fusarium austroafricanum</name>
    <dbReference type="NCBI Taxonomy" id="2364996"/>
    <lineage>
        <taxon>Eukaryota</taxon>
        <taxon>Fungi</taxon>
        <taxon>Dikarya</taxon>
        <taxon>Ascomycota</taxon>
        <taxon>Pezizomycotina</taxon>
        <taxon>Sordariomycetes</taxon>
        <taxon>Hypocreomycetidae</taxon>
        <taxon>Hypocreales</taxon>
        <taxon>Nectriaceae</taxon>
        <taxon>Fusarium</taxon>
        <taxon>Fusarium concolor species complex</taxon>
    </lineage>
</organism>
<protein>
    <submittedName>
        <fullName evidence="2">Uncharacterized protein</fullName>
    </submittedName>
</protein>
<feature type="compositionally biased region" description="Basic and acidic residues" evidence="1">
    <location>
        <begin position="15"/>
        <end position="25"/>
    </location>
</feature>
<keyword evidence="3" id="KW-1185">Reference proteome</keyword>